<dbReference type="AlphaFoldDB" id="A0A1H9DDA9"/>
<dbReference type="Gene3D" id="3.40.920.10">
    <property type="entry name" value="Pyruvate-ferredoxin oxidoreductase, PFOR, domain III"/>
    <property type="match status" value="1"/>
</dbReference>
<dbReference type="SUPFAM" id="SSF53323">
    <property type="entry name" value="Pyruvate-ferredoxin oxidoreductase, PFOR, domain III"/>
    <property type="match status" value="1"/>
</dbReference>
<proteinExistence type="predicted"/>
<organism evidence="3 4">
    <name type="scientific">Treponema bryantii</name>
    <dbReference type="NCBI Taxonomy" id="163"/>
    <lineage>
        <taxon>Bacteria</taxon>
        <taxon>Pseudomonadati</taxon>
        <taxon>Spirochaetota</taxon>
        <taxon>Spirochaetia</taxon>
        <taxon>Spirochaetales</taxon>
        <taxon>Treponemataceae</taxon>
        <taxon>Treponema</taxon>
    </lineage>
</organism>
<dbReference type="OrthoDB" id="9789125at2"/>
<dbReference type="RefSeq" id="WP_074641790.1">
    <property type="nucleotide sequence ID" value="NZ_FOFU01000002.1"/>
</dbReference>
<dbReference type="InterPro" id="IPR052198">
    <property type="entry name" value="IorB_Oxidoreductase"/>
</dbReference>
<gene>
    <name evidence="3" type="ORF">SAMN04487977_102535</name>
</gene>
<dbReference type="STRING" id="163.SAMN04487775_101244"/>
<dbReference type="Proteomes" id="UP000182360">
    <property type="component" value="Unassembled WGS sequence"/>
</dbReference>
<dbReference type="EMBL" id="FOFU01000002">
    <property type="protein sequence ID" value="SEQ11552.1"/>
    <property type="molecule type" value="Genomic_DNA"/>
</dbReference>
<accession>A0A1H9DDA9</accession>
<reference evidence="3 4" key="1">
    <citation type="submission" date="2016-10" db="EMBL/GenBank/DDBJ databases">
        <authorList>
            <person name="de Groot N.N."/>
        </authorList>
    </citation>
    <scope>NUCLEOTIDE SEQUENCE [LARGE SCALE GENOMIC DNA]</scope>
    <source>
        <strain evidence="3 4">B25</strain>
    </source>
</reference>
<keyword evidence="3" id="KW-0670">Pyruvate</keyword>
<dbReference type="PANTHER" id="PTHR43854:SF1">
    <property type="entry name" value="INDOLEPYRUVATE OXIDOREDUCTASE SUBUNIT IORB"/>
    <property type="match status" value="1"/>
</dbReference>
<evidence type="ECO:0000256" key="1">
    <source>
        <dbReference type="ARBA" id="ARBA00023002"/>
    </source>
</evidence>
<protein>
    <submittedName>
        <fullName evidence="3">Indolepyruvate ferredoxin oxidoreductase beta subunit</fullName>
    </submittedName>
</protein>
<dbReference type="Pfam" id="PF01558">
    <property type="entry name" value="POR"/>
    <property type="match status" value="1"/>
</dbReference>
<evidence type="ECO:0000259" key="2">
    <source>
        <dbReference type="Pfam" id="PF01558"/>
    </source>
</evidence>
<feature type="domain" description="Pyruvate/ketoisovalerate oxidoreductase catalytic" evidence="2">
    <location>
        <begin position="11"/>
        <end position="185"/>
    </location>
</feature>
<name>A0A1H9DDA9_9SPIR</name>
<keyword evidence="1" id="KW-0560">Oxidoreductase</keyword>
<keyword evidence="4" id="KW-1185">Reference proteome</keyword>
<dbReference type="GO" id="GO:0016903">
    <property type="term" value="F:oxidoreductase activity, acting on the aldehyde or oxo group of donors"/>
    <property type="evidence" value="ECO:0007669"/>
    <property type="project" value="InterPro"/>
</dbReference>
<dbReference type="InterPro" id="IPR019752">
    <property type="entry name" value="Pyrv/ketoisovalerate_OxRed_cat"/>
</dbReference>
<dbReference type="InterPro" id="IPR002869">
    <property type="entry name" value="Pyrv_flavodox_OxRed_cen"/>
</dbReference>
<evidence type="ECO:0000313" key="4">
    <source>
        <dbReference type="Proteomes" id="UP000182360"/>
    </source>
</evidence>
<dbReference type="PANTHER" id="PTHR43854">
    <property type="entry name" value="INDOLEPYRUVATE OXIDOREDUCTASE SUBUNIT IORB"/>
    <property type="match status" value="1"/>
</dbReference>
<evidence type="ECO:0000313" key="3">
    <source>
        <dbReference type="EMBL" id="SEQ11552.1"/>
    </source>
</evidence>
<sequence length="186" mass="19534">MSKNIIICGVGGQGTVLAAKVLSQAAISNGERVLSAETIGMAQRGGSVVSHVRIGEDVYSPLVPQGQADVLIAFEAAEAVRNIAFLKQGGSVIVNKKVVQPVTASLSGKTFDENEMISYLEKVAGKVIAVDTDQACKDLGSSKVVNMVLLGAASKTGLISKDELKAALKLLVKPEFYELNVRAIDY</sequence>